<dbReference type="AlphaFoldDB" id="A0AAD8BI13"/>
<feature type="domain" description="Arrestin-like N-terminal" evidence="2">
    <location>
        <begin position="153"/>
        <end position="281"/>
    </location>
</feature>
<reference evidence="4" key="2">
    <citation type="submission" date="2023-04" db="EMBL/GenBank/DDBJ databases">
        <authorList>
            <person name="Bu L."/>
            <person name="Lu L."/>
            <person name="Laidemitt M.R."/>
            <person name="Zhang S.M."/>
            <person name="Mutuku M."/>
            <person name="Mkoji G."/>
            <person name="Steinauer M."/>
            <person name="Loker E.S."/>
        </authorList>
    </citation>
    <scope>NUCLEOTIDE SEQUENCE</scope>
    <source>
        <strain evidence="4">KasaAsao</strain>
        <tissue evidence="4">Whole Snail</tissue>
    </source>
</reference>
<feature type="domain" description="Arrestin C-terminal-like" evidence="3">
    <location>
        <begin position="336"/>
        <end position="459"/>
    </location>
</feature>
<dbReference type="EMBL" id="JASAOG010000078">
    <property type="protein sequence ID" value="KAK0054353.1"/>
    <property type="molecule type" value="Genomic_DNA"/>
</dbReference>
<comment type="caution">
    <text evidence="4">The sequence shown here is derived from an EMBL/GenBank/DDBJ whole genome shotgun (WGS) entry which is preliminary data.</text>
</comment>
<dbReference type="Gene3D" id="2.60.40.640">
    <property type="match status" value="2"/>
</dbReference>
<dbReference type="InterPro" id="IPR014756">
    <property type="entry name" value="Ig_E-set"/>
</dbReference>
<dbReference type="InterPro" id="IPR014752">
    <property type="entry name" value="Arrestin-like_C"/>
</dbReference>
<sequence>MAEDMNELPVLQSLVDEASTHLNGSVTSQHTSYGNSSFLSYDLQPVSSELIHSGMSEHANHIIFDPSRSGHYSSSARSTLHQKYATTRQFPSFYSPWGLGYSQDGGKSNTIGPNSIHLSQLQQYLSSSVPRHRIVDNGYLEMEQKESSISLFDIETDKISSFQYRPGEEIHGTINIFVKNSLNIRFVELIVVGKGLFSVQRSRGELPLKLKETYLRKKKCVIGSRHGWNLVLPRGKYATKFRIHLPKDLPSTVHYEDAVNGFLCDVSYSIEARICDNSRYMKGNTSQPLPKVLCSKQIAFNVQRSFDLARLPMARTPLTHTEQLSLSRCHNEVAVVTVQLERAVFLAGDDVRFQLNINMPSHHGVRKVFCSFQEQITFGAKQESVTITLSSVNSYDDKKLPRTGEVSTFSVALPTSLDLVSPLSLVPSQTKINYFLSIKINFSPTSGRLTFKVPVLVGPCADPIYAEKNSSRKIIPIFHRPTRFPTFSHQAQTSQPAFSMDLSTPSQDYKPIKPPDRIEAKFKSGFLSCFMCCLIRDDIL</sequence>
<evidence type="ECO:0000259" key="2">
    <source>
        <dbReference type="Pfam" id="PF00339"/>
    </source>
</evidence>
<evidence type="ECO:0000313" key="4">
    <source>
        <dbReference type="EMBL" id="KAK0054353.1"/>
    </source>
</evidence>
<name>A0AAD8BI13_BIOPF</name>
<organism evidence="4 5">
    <name type="scientific">Biomphalaria pfeifferi</name>
    <name type="common">Bloodfluke planorb</name>
    <name type="synonym">Freshwater snail</name>
    <dbReference type="NCBI Taxonomy" id="112525"/>
    <lineage>
        <taxon>Eukaryota</taxon>
        <taxon>Metazoa</taxon>
        <taxon>Spiralia</taxon>
        <taxon>Lophotrochozoa</taxon>
        <taxon>Mollusca</taxon>
        <taxon>Gastropoda</taxon>
        <taxon>Heterobranchia</taxon>
        <taxon>Euthyneura</taxon>
        <taxon>Panpulmonata</taxon>
        <taxon>Hygrophila</taxon>
        <taxon>Lymnaeoidea</taxon>
        <taxon>Planorbidae</taxon>
        <taxon>Biomphalaria</taxon>
    </lineage>
</organism>
<evidence type="ECO:0008006" key="6">
    <source>
        <dbReference type="Google" id="ProtNLM"/>
    </source>
</evidence>
<dbReference type="Proteomes" id="UP001233172">
    <property type="component" value="Unassembled WGS sequence"/>
</dbReference>
<keyword evidence="5" id="KW-1185">Reference proteome</keyword>
<dbReference type="Pfam" id="PF00339">
    <property type="entry name" value="Arrestin_N"/>
    <property type="match status" value="1"/>
</dbReference>
<dbReference type="InterPro" id="IPR011021">
    <property type="entry name" value="Arrestin-like_N"/>
</dbReference>
<gene>
    <name evidence="4" type="ORF">Bpfe_016181</name>
</gene>
<evidence type="ECO:0000259" key="3">
    <source>
        <dbReference type="Pfam" id="PF02752"/>
    </source>
</evidence>
<evidence type="ECO:0000313" key="5">
    <source>
        <dbReference type="Proteomes" id="UP001233172"/>
    </source>
</evidence>
<comment type="similarity">
    <text evidence="1">Belongs to the arrestin family.</text>
</comment>
<dbReference type="Pfam" id="PF02752">
    <property type="entry name" value="Arrestin_C"/>
    <property type="match status" value="1"/>
</dbReference>
<proteinExistence type="inferred from homology"/>
<dbReference type="InterPro" id="IPR011022">
    <property type="entry name" value="Arrestin_C-like"/>
</dbReference>
<dbReference type="SUPFAM" id="SSF81296">
    <property type="entry name" value="E set domains"/>
    <property type="match status" value="2"/>
</dbReference>
<evidence type="ECO:0000256" key="1">
    <source>
        <dbReference type="ARBA" id="ARBA00005298"/>
    </source>
</evidence>
<dbReference type="GO" id="GO:0005737">
    <property type="term" value="C:cytoplasm"/>
    <property type="evidence" value="ECO:0007669"/>
    <property type="project" value="TreeGrafter"/>
</dbReference>
<dbReference type="InterPro" id="IPR050357">
    <property type="entry name" value="Arrestin_domain-protein"/>
</dbReference>
<dbReference type="PANTHER" id="PTHR11188:SF17">
    <property type="entry name" value="FI21816P1"/>
    <property type="match status" value="1"/>
</dbReference>
<protein>
    <recommendedName>
        <fullName evidence="6">Arrestin C-terminal-like domain-containing protein</fullName>
    </recommendedName>
</protein>
<accession>A0AAD8BI13</accession>
<dbReference type="GO" id="GO:0015031">
    <property type="term" value="P:protein transport"/>
    <property type="evidence" value="ECO:0007669"/>
    <property type="project" value="TreeGrafter"/>
</dbReference>
<reference evidence="4" key="1">
    <citation type="journal article" date="2023" name="PLoS Negl. Trop. Dis.">
        <title>A genome sequence for Biomphalaria pfeifferi, the major vector snail for the human-infecting parasite Schistosoma mansoni.</title>
        <authorList>
            <person name="Bu L."/>
            <person name="Lu L."/>
            <person name="Laidemitt M.R."/>
            <person name="Zhang S.M."/>
            <person name="Mutuku M."/>
            <person name="Mkoji G."/>
            <person name="Steinauer M."/>
            <person name="Loker E.S."/>
        </authorList>
    </citation>
    <scope>NUCLEOTIDE SEQUENCE</scope>
    <source>
        <strain evidence="4">KasaAsao</strain>
    </source>
</reference>
<dbReference type="PANTHER" id="PTHR11188">
    <property type="entry name" value="ARRESTIN DOMAIN CONTAINING PROTEIN"/>
    <property type="match status" value="1"/>
</dbReference>